<comment type="caution">
    <text evidence="2">The sequence shown here is derived from an EMBL/GenBank/DDBJ whole genome shotgun (WGS) entry which is preliminary data.</text>
</comment>
<keyword evidence="1" id="KW-0472">Membrane</keyword>
<organism evidence="2 3">
    <name type="scientific">Enterococcus faecalis TX4248</name>
    <dbReference type="NCBI Taxonomy" id="749495"/>
    <lineage>
        <taxon>Bacteria</taxon>
        <taxon>Bacillati</taxon>
        <taxon>Bacillota</taxon>
        <taxon>Bacilli</taxon>
        <taxon>Lactobacillales</taxon>
        <taxon>Enterococcaceae</taxon>
        <taxon>Enterococcus</taxon>
    </lineage>
</organism>
<feature type="transmembrane region" description="Helical" evidence="1">
    <location>
        <begin position="12"/>
        <end position="45"/>
    </location>
</feature>
<evidence type="ECO:0000313" key="2">
    <source>
        <dbReference type="EMBL" id="EFM82325.1"/>
    </source>
</evidence>
<proteinExistence type="predicted"/>
<dbReference type="AlphaFoldDB" id="A0A125W4N6"/>
<dbReference type="RefSeq" id="WP_002402348.1">
    <property type="nucleotide sequence ID" value="NZ_GL454464.1"/>
</dbReference>
<protein>
    <submittedName>
        <fullName evidence="2">Uncharacterized protein</fullName>
    </submittedName>
</protein>
<gene>
    <name evidence="2" type="ORF">HMPREF9498_02052</name>
</gene>
<evidence type="ECO:0000256" key="1">
    <source>
        <dbReference type="SAM" id="Phobius"/>
    </source>
</evidence>
<dbReference type="HOGENOM" id="CLU_2824415_0_0_9"/>
<reference evidence="2 3" key="1">
    <citation type="submission" date="2010-07" db="EMBL/GenBank/DDBJ databases">
        <authorList>
            <person name="Sid Ahmed O."/>
        </authorList>
    </citation>
    <scope>NUCLEOTIDE SEQUENCE [LARGE SCALE GENOMIC DNA]</scope>
    <source>
        <strain evidence="2 3">TX4248</strain>
    </source>
</reference>
<dbReference type="EMBL" id="AEBR01000067">
    <property type="protein sequence ID" value="EFM82325.1"/>
    <property type="molecule type" value="Genomic_DNA"/>
</dbReference>
<name>A0A125W4N6_ENTFL</name>
<sequence>MKELYKSRLLGAFIGLAIVGAILALSTPVGWLVAIAGSASLTWFANDTEVQWDLYEKSIERKEKDVE</sequence>
<evidence type="ECO:0000313" key="3">
    <source>
        <dbReference type="Proteomes" id="UP000004846"/>
    </source>
</evidence>
<accession>A0A125W4N6</accession>
<keyword evidence="1" id="KW-0812">Transmembrane</keyword>
<dbReference type="Proteomes" id="UP000004846">
    <property type="component" value="Unassembled WGS sequence"/>
</dbReference>
<keyword evidence="1" id="KW-1133">Transmembrane helix</keyword>